<evidence type="ECO:0000256" key="1">
    <source>
        <dbReference type="ARBA" id="ARBA00009226"/>
    </source>
</evidence>
<sequence>MSMHLEILLQEQLISRKRLAAFAPGKVLPLDPGVTRCVEVRVNGQLMAVGELVQLEDRLGVELQETFQEWLPR</sequence>
<dbReference type="Gene3D" id="2.30.330.10">
    <property type="entry name" value="SpoA-like"/>
    <property type="match status" value="1"/>
</dbReference>
<dbReference type="EMBL" id="RBUA01000993">
    <property type="protein sequence ID" value="RMU51668.1"/>
    <property type="molecule type" value="Genomic_DNA"/>
</dbReference>
<evidence type="ECO:0000259" key="2">
    <source>
        <dbReference type="Pfam" id="PF01052"/>
    </source>
</evidence>
<dbReference type="Pfam" id="PF01052">
    <property type="entry name" value="FliMN_C"/>
    <property type="match status" value="1"/>
</dbReference>
<reference evidence="3 4" key="1">
    <citation type="submission" date="2018-08" db="EMBL/GenBank/DDBJ databases">
        <title>Recombination of ecologically and evolutionarily significant loci maintains genetic cohesion in the Pseudomonas syringae species complex.</title>
        <authorList>
            <person name="Dillon M."/>
            <person name="Thakur S."/>
            <person name="Almeida R.N.D."/>
            <person name="Weir B.S."/>
            <person name="Guttman D.S."/>
        </authorList>
    </citation>
    <scope>NUCLEOTIDE SEQUENCE [LARGE SCALE GENOMIC DNA]</scope>
    <source>
        <strain evidence="3 4">ICMP 14479</strain>
    </source>
</reference>
<dbReference type="GO" id="GO:0003774">
    <property type="term" value="F:cytoskeletal motor activity"/>
    <property type="evidence" value="ECO:0007669"/>
    <property type="project" value="InterPro"/>
</dbReference>
<proteinExistence type="inferred from homology"/>
<dbReference type="InterPro" id="IPR001172">
    <property type="entry name" value="FliN_T3SS_HrcQb"/>
</dbReference>
<comment type="caution">
    <text evidence="3">The sequence shown here is derived from an EMBL/GenBank/DDBJ whole genome shotgun (WGS) entry which is preliminary data.</text>
</comment>
<dbReference type="InterPro" id="IPR001543">
    <property type="entry name" value="FliN-like_C"/>
</dbReference>
<dbReference type="GO" id="GO:0071973">
    <property type="term" value="P:bacterial-type flagellum-dependent cell motility"/>
    <property type="evidence" value="ECO:0007669"/>
    <property type="project" value="InterPro"/>
</dbReference>
<comment type="similarity">
    <text evidence="1">Belongs to the FliN/MopA/SpaO family.</text>
</comment>
<dbReference type="GO" id="GO:0006935">
    <property type="term" value="P:chemotaxis"/>
    <property type="evidence" value="ECO:0007669"/>
    <property type="project" value="InterPro"/>
</dbReference>
<organism evidence="3 4">
    <name type="scientific">Pseudomonas syringae pv. avii</name>
    <dbReference type="NCBI Taxonomy" id="663959"/>
    <lineage>
        <taxon>Bacteria</taxon>
        <taxon>Pseudomonadati</taxon>
        <taxon>Pseudomonadota</taxon>
        <taxon>Gammaproteobacteria</taxon>
        <taxon>Pseudomonadales</taxon>
        <taxon>Pseudomonadaceae</taxon>
        <taxon>Pseudomonas</taxon>
        <taxon>Pseudomonas syringae</taxon>
    </lineage>
</organism>
<dbReference type="InterPro" id="IPR036429">
    <property type="entry name" value="SpoA-like_sf"/>
</dbReference>
<dbReference type="AlphaFoldDB" id="A0A3M5V233"/>
<evidence type="ECO:0000313" key="4">
    <source>
        <dbReference type="Proteomes" id="UP000280395"/>
    </source>
</evidence>
<evidence type="ECO:0000313" key="3">
    <source>
        <dbReference type="EMBL" id="RMU51668.1"/>
    </source>
</evidence>
<dbReference type="SUPFAM" id="SSF101801">
    <property type="entry name" value="Surface presentation of antigens (SPOA)"/>
    <property type="match status" value="1"/>
</dbReference>
<gene>
    <name evidence="3" type="ORF">ALP29_01362</name>
</gene>
<dbReference type="GO" id="GO:0009425">
    <property type="term" value="C:bacterial-type flagellum basal body"/>
    <property type="evidence" value="ECO:0007669"/>
    <property type="project" value="InterPro"/>
</dbReference>
<dbReference type="Proteomes" id="UP000280395">
    <property type="component" value="Unassembled WGS sequence"/>
</dbReference>
<protein>
    <recommendedName>
        <fullName evidence="2">Flagellar motor switch protein FliN-like C-terminal domain-containing protein</fullName>
    </recommendedName>
</protein>
<name>A0A3M5V233_PSESX</name>
<feature type="domain" description="Flagellar motor switch protein FliN-like C-terminal" evidence="2">
    <location>
        <begin position="3"/>
        <end position="66"/>
    </location>
</feature>
<accession>A0A3M5V233</accession>
<dbReference type="PRINTS" id="PR00956">
    <property type="entry name" value="FLGMOTORFLIN"/>
</dbReference>